<name>A0A4Q6I559_9RICK</name>
<reference evidence="1 2" key="1">
    <citation type="submission" date="2018-06" db="EMBL/GenBank/DDBJ databases">
        <title>Complete Genome Sequence of Ehrlichia minasensis Isolated From Cattle.</title>
        <authorList>
            <person name="Aguiar D.M."/>
            <person name="Araujo J.P.A.Jr."/>
            <person name="Nakazato L."/>
            <person name="Bard E."/>
            <person name="Cabezas-Cruz A."/>
        </authorList>
    </citation>
    <scope>NUCLEOTIDE SEQUENCE [LARGE SCALE GENOMIC DNA]</scope>
    <source>
        <strain evidence="1 2">B11</strain>
    </source>
</reference>
<dbReference type="Proteomes" id="UP000293377">
    <property type="component" value="Unassembled WGS sequence"/>
</dbReference>
<sequence>MYSNKKIIPNGNSLFSLNASYPLTTIMQLRKLNFIKLSQNELEKGNISAKLYIFVKKNKLEQFVEDVLNNDKPGAVIVPSEYGSIIYTMLYIDNFVKYFNEEIALTNFSRIASAPENYPEFRIIHKQHSIVSKLLHNMKCTSQNNLISDEISTIASTKNPNTIIRNPHEYKSDNVSTTINTKTSLSVIKEQQEYKHQEYKHDDNLKRSKLKTSRRSRKRHVGRLLLVRPSLDTIQEESSVITY</sequence>
<protein>
    <submittedName>
        <fullName evidence="1">DUF3023 domain-containing protein</fullName>
    </submittedName>
</protein>
<keyword evidence="2" id="KW-1185">Reference proteome</keyword>
<dbReference type="RefSeq" id="WP_129992502.1">
    <property type="nucleotide sequence ID" value="NZ_QOHL01000002.1"/>
</dbReference>
<dbReference type="AlphaFoldDB" id="A0A4Q6I559"/>
<dbReference type="Pfam" id="PF11224">
    <property type="entry name" value="DUF3023"/>
    <property type="match status" value="1"/>
</dbReference>
<evidence type="ECO:0000313" key="2">
    <source>
        <dbReference type="Proteomes" id="UP000293377"/>
    </source>
</evidence>
<comment type="caution">
    <text evidence="1">The sequence shown here is derived from an EMBL/GenBank/DDBJ whole genome shotgun (WGS) entry which is preliminary data.</text>
</comment>
<dbReference type="EMBL" id="QOHL01000002">
    <property type="protein sequence ID" value="RZB13032.1"/>
    <property type="molecule type" value="Genomic_DNA"/>
</dbReference>
<dbReference type="InterPro" id="IPR021387">
    <property type="entry name" value="DUF3023"/>
</dbReference>
<proteinExistence type="predicted"/>
<gene>
    <name evidence="1" type="ORF">DRF75_00910</name>
</gene>
<accession>A0A4Q6I559</accession>
<organism evidence="1 2">
    <name type="scientific">Ehrlichia minasensis</name>
    <dbReference type="NCBI Taxonomy" id="1242993"/>
    <lineage>
        <taxon>Bacteria</taxon>
        <taxon>Pseudomonadati</taxon>
        <taxon>Pseudomonadota</taxon>
        <taxon>Alphaproteobacteria</taxon>
        <taxon>Rickettsiales</taxon>
        <taxon>Anaplasmataceae</taxon>
        <taxon>Ehrlichia</taxon>
    </lineage>
</organism>
<evidence type="ECO:0000313" key="1">
    <source>
        <dbReference type="EMBL" id="RZB13032.1"/>
    </source>
</evidence>